<accession>A0ABY4W583</accession>
<dbReference type="RefSeq" id="WP_251932571.1">
    <property type="nucleotide sequence ID" value="NZ_CP098747.1"/>
</dbReference>
<evidence type="ECO:0000259" key="1">
    <source>
        <dbReference type="Pfam" id="PF01882"/>
    </source>
</evidence>
<evidence type="ECO:0000313" key="3">
    <source>
        <dbReference type="Proteomes" id="UP001056291"/>
    </source>
</evidence>
<reference evidence="2" key="1">
    <citation type="submission" date="2022-06" db="EMBL/GenBank/DDBJ databases">
        <title>Sneathiella actinostolidae sp. nov., isolated from a sea anemonein the Western Pacific Ocean.</title>
        <authorList>
            <person name="Wei M.J."/>
        </authorList>
    </citation>
    <scope>NUCLEOTIDE SEQUENCE</scope>
    <source>
        <strain evidence="2">PHK-P5</strain>
    </source>
</reference>
<keyword evidence="3" id="KW-1185">Reference proteome</keyword>
<proteinExistence type="predicted"/>
<dbReference type="InterPro" id="IPR002881">
    <property type="entry name" value="DUF58"/>
</dbReference>
<evidence type="ECO:0000313" key="2">
    <source>
        <dbReference type="EMBL" id="USG59801.1"/>
    </source>
</evidence>
<gene>
    <name evidence="2" type="ORF">NBZ79_11490</name>
</gene>
<dbReference type="Proteomes" id="UP001056291">
    <property type="component" value="Chromosome"/>
</dbReference>
<name>A0ABY4W583_9PROT</name>
<dbReference type="PANTHER" id="PTHR33608:SF12">
    <property type="entry name" value="DUF58 DOMAIN-CONTAINING PROTEIN"/>
    <property type="match status" value="1"/>
</dbReference>
<sequence>MVTKSAKTTAAGAYTDIKSLYRLKYQARGFSFLPRQPARSLLAGRHGSKLRGRGLNFEELRQYRPGDDVRAIDWRVTARTGKPHTRIFTEERDRQSILVVDQRPGMFFGSRRTMKSVAAAELASLAAWRILAAGDRVGGYVFNASDTMEIRPNRSEKTVLQLLRSIVKLNNQLSSQESEVEPRIGLNEVLKRVSRTVSHDMLVIIISDLRGANAETRMLLTNMARHNNVVIGFISDPLEEAFPDAGSLVASDFGLQLEFDSSDDDFRSQYAKQFEQRLDQGKKLLLRRRIPVLNIKSDEEVFRQLTRLLGAR</sequence>
<feature type="domain" description="DUF58" evidence="1">
    <location>
        <begin position="59"/>
        <end position="275"/>
    </location>
</feature>
<organism evidence="2 3">
    <name type="scientific">Sneathiella marina</name>
    <dbReference type="NCBI Taxonomy" id="2950108"/>
    <lineage>
        <taxon>Bacteria</taxon>
        <taxon>Pseudomonadati</taxon>
        <taxon>Pseudomonadota</taxon>
        <taxon>Alphaproteobacteria</taxon>
        <taxon>Sneathiellales</taxon>
        <taxon>Sneathiellaceae</taxon>
        <taxon>Sneathiella</taxon>
    </lineage>
</organism>
<dbReference type="Pfam" id="PF01882">
    <property type="entry name" value="DUF58"/>
    <property type="match status" value="1"/>
</dbReference>
<dbReference type="PANTHER" id="PTHR33608">
    <property type="entry name" value="BLL2464 PROTEIN"/>
    <property type="match status" value="1"/>
</dbReference>
<protein>
    <submittedName>
        <fullName evidence="2">DUF58 domain-containing protein</fullName>
    </submittedName>
</protein>
<dbReference type="EMBL" id="CP098747">
    <property type="protein sequence ID" value="USG59801.1"/>
    <property type="molecule type" value="Genomic_DNA"/>
</dbReference>